<dbReference type="EMBL" id="MGDE01000158">
    <property type="protein sequence ID" value="OGL44944.1"/>
    <property type="molecule type" value="Genomic_DNA"/>
</dbReference>
<name>A0A1F7RV93_9BACT</name>
<gene>
    <name evidence="2" type="ORF">A2W05_06425</name>
</gene>
<reference evidence="2 3" key="1">
    <citation type="journal article" date="2016" name="Nat. Commun.">
        <title>Thousands of microbial genomes shed light on interconnected biogeochemical processes in an aquifer system.</title>
        <authorList>
            <person name="Anantharaman K."/>
            <person name="Brown C.T."/>
            <person name="Hug L.A."/>
            <person name="Sharon I."/>
            <person name="Castelle C.J."/>
            <person name="Probst A.J."/>
            <person name="Thomas B.C."/>
            <person name="Singh A."/>
            <person name="Wilkins M.J."/>
            <person name="Karaoz U."/>
            <person name="Brodie E.L."/>
            <person name="Williams K.H."/>
            <person name="Hubbard S.S."/>
            <person name="Banfield J.F."/>
        </authorList>
    </citation>
    <scope>NUCLEOTIDE SEQUENCE [LARGE SCALE GENOMIC DNA]</scope>
</reference>
<dbReference type="Gene3D" id="3.40.50.450">
    <property type="match status" value="1"/>
</dbReference>
<comment type="caution">
    <text evidence="2">The sequence shown here is derived from an EMBL/GenBank/DDBJ whole genome shotgun (WGS) entry which is preliminary data.</text>
</comment>
<dbReference type="AlphaFoldDB" id="A0A1F7RV93"/>
<dbReference type="GO" id="GO:0009294">
    <property type="term" value="P:DNA-mediated transformation"/>
    <property type="evidence" value="ECO:0007669"/>
    <property type="project" value="InterPro"/>
</dbReference>
<dbReference type="Proteomes" id="UP000178797">
    <property type="component" value="Unassembled WGS sequence"/>
</dbReference>
<accession>A0A1F7RV93</accession>
<evidence type="ECO:0000259" key="1">
    <source>
        <dbReference type="Pfam" id="PF02481"/>
    </source>
</evidence>
<feature type="domain" description="Smf/DprA SLOG" evidence="1">
    <location>
        <begin position="4"/>
        <end position="136"/>
    </location>
</feature>
<evidence type="ECO:0000313" key="2">
    <source>
        <dbReference type="EMBL" id="OGL44944.1"/>
    </source>
</evidence>
<organism evidence="2 3">
    <name type="scientific">Candidatus Schekmanbacteria bacterium RBG_16_38_10</name>
    <dbReference type="NCBI Taxonomy" id="1817879"/>
    <lineage>
        <taxon>Bacteria</taxon>
        <taxon>Candidatus Schekmaniibacteriota</taxon>
    </lineage>
</organism>
<dbReference type="Pfam" id="PF02481">
    <property type="entry name" value="DNA_processg_A"/>
    <property type="match status" value="1"/>
</dbReference>
<dbReference type="InterPro" id="IPR057666">
    <property type="entry name" value="DrpA_SLOG"/>
</dbReference>
<evidence type="ECO:0000313" key="3">
    <source>
        <dbReference type="Proteomes" id="UP000178797"/>
    </source>
</evidence>
<sequence length="178" mass="20133">MTAIGNTAILQNKTLALFCSTKCPGNIILKTYDLMKRLRESGITVISGFHSPMERECLNILLKGKQPVIVCPARGIEGMRIKEDFRKPLDEGGLLLLSPFTEKVKRISSERALERNRFIAALADKIFIPYAAPNSKTEQFCHDLIRWNKPIYTNNSEANKNLLALGIQPFNLERNSER</sequence>
<proteinExistence type="predicted"/>
<protein>
    <recommendedName>
        <fullName evidence="1">Smf/DprA SLOG domain-containing protein</fullName>
    </recommendedName>
</protein>